<evidence type="ECO:0000256" key="2">
    <source>
        <dbReference type="SAM" id="SignalP"/>
    </source>
</evidence>
<dbReference type="RefSeq" id="WP_025425110.1">
    <property type="nucleotide sequence ID" value="NZ_CP083370.1"/>
</dbReference>
<proteinExistence type="predicted"/>
<dbReference type="AlphaFoldDB" id="A0AAW4FPE2"/>
<sequence length="205" mass="22139">MTAKAACFLAAALAATPVLANDSVYSDVSRDKCTIVEEVEGIFMSMTCPGPDGYPAHFKESDIRQSFFFGHLNARYLKEGFETFGPFNHAGTMVEWRLNKDKVPVSAILRWVIENGDPKTGEGNSAYDGQVLVISKVAQKEDGIGCVAGYVDALANPDPNTLARKIADDIAPGFRCGIDEAAYHGKRGEKASGSRHQLPTAPRVK</sequence>
<accession>A0AAW4FPE2</accession>
<evidence type="ECO:0000313" key="3">
    <source>
        <dbReference type="EMBL" id="MBM3093171.1"/>
    </source>
</evidence>
<feature type="region of interest" description="Disordered" evidence="1">
    <location>
        <begin position="186"/>
        <end position="205"/>
    </location>
</feature>
<name>A0AAW4FPE2_9HYPH</name>
<dbReference type="Proteomes" id="UP000744980">
    <property type="component" value="Unassembled WGS sequence"/>
</dbReference>
<feature type="signal peptide" evidence="2">
    <location>
        <begin position="1"/>
        <end position="20"/>
    </location>
</feature>
<dbReference type="EMBL" id="WXFA01000013">
    <property type="protein sequence ID" value="MBM3093171.1"/>
    <property type="molecule type" value="Genomic_DNA"/>
</dbReference>
<gene>
    <name evidence="3" type="ORF">GFB56_20590</name>
</gene>
<keyword evidence="2" id="KW-0732">Signal</keyword>
<evidence type="ECO:0000256" key="1">
    <source>
        <dbReference type="SAM" id="MobiDB-lite"/>
    </source>
</evidence>
<organism evidence="3 4">
    <name type="scientific">Ensifer canadensis</name>
    <dbReference type="NCBI Taxonomy" id="555315"/>
    <lineage>
        <taxon>Bacteria</taxon>
        <taxon>Pseudomonadati</taxon>
        <taxon>Pseudomonadota</taxon>
        <taxon>Alphaproteobacteria</taxon>
        <taxon>Hyphomicrobiales</taxon>
        <taxon>Rhizobiaceae</taxon>
        <taxon>Sinorhizobium/Ensifer group</taxon>
        <taxon>Ensifer</taxon>
    </lineage>
</organism>
<evidence type="ECO:0000313" key="4">
    <source>
        <dbReference type="Proteomes" id="UP000744980"/>
    </source>
</evidence>
<protein>
    <submittedName>
        <fullName evidence="3">Uncharacterized protein</fullName>
    </submittedName>
</protein>
<keyword evidence="4" id="KW-1185">Reference proteome</keyword>
<feature type="chain" id="PRO_5043688851" evidence="2">
    <location>
        <begin position="21"/>
        <end position="205"/>
    </location>
</feature>
<comment type="caution">
    <text evidence="3">The sequence shown here is derived from an EMBL/GenBank/DDBJ whole genome shotgun (WGS) entry which is preliminary data.</text>
</comment>
<reference evidence="3 4" key="1">
    <citation type="submission" date="2020-01" db="EMBL/GenBank/DDBJ databases">
        <title>Draft genome assembly of Ensifer adhaerens T173.</title>
        <authorList>
            <person name="Craig J.E."/>
            <person name="Stinchcombe J.R."/>
        </authorList>
    </citation>
    <scope>NUCLEOTIDE SEQUENCE [LARGE SCALE GENOMIC DNA]</scope>
    <source>
        <strain evidence="3 4">T173</strain>
    </source>
</reference>